<dbReference type="PROSITE" id="PS50071">
    <property type="entry name" value="HOMEOBOX_2"/>
    <property type="match status" value="1"/>
</dbReference>
<dbReference type="InterPro" id="IPR020479">
    <property type="entry name" value="HD_metazoa"/>
</dbReference>
<comment type="caution">
    <text evidence="10">The sequence shown here is derived from an EMBL/GenBank/DDBJ whole genome shotgun (WGS) entry which is preliminary data.</text>
</comment>
<gene>
    <name evidence="10" type="ORF">KUTeg_015465</name>
</gene>
<dbReference type="PROSITE" id="PS00027">
    <property type="entry name" value="HOMEOBOX_1"/>
    <property type="match status" value="1"/>
</dbReference>
<keyword evidence="5 6" id="KW-0539">Nucleus</keyword>
<accession>A0ABQ9ESL8</accession>
<evidence type="ECO:0000256" key="6">
    <source>
        <dbReference type="PROSITE-ProRule" id="PRU00108"/>
    </source>
</evidence>
<comment type="subcellular location">
    <subcellularLocation>
        <location evidence="1 6 7">Nucleus</location>
    </subcellularLocation>
</comment>
<dbReference type="PRINTS" id="PR00024">
    <property type="entry name" value="HOMEOBOX"/>
</dbReference>
<dbReference type="PANTHER" id="PTHR45664:SF18">
    <property type="entry name" value="HOMEOBOX PROTEIN HOX3"/>
    <property type="match status" value="1"/>
</dbReference>
<protein>
    <recommendedName>
        <fullName evidence="9">Homeobox domain-containing protein</fullName>
    </recommendedName>
</protein>
<dbReference type="SUPFAM" id="SSF46689">
    <property type="entry name" value="Homeodomain-like"/>
    <property type="match status" value="1"/>
</dbReference>
<feature type="compositionally biased region" description="Gly residues" evidence="8">
    <location>
        <begin position="272"/>
        <end position="283"/>
    </location>
</feature>
<feature type="region of interest" description="Disordered" evidence="8">
    <location>
        <begin position="243"/>
        <end position="339"/>
    </location>
</feature>
<keyword evidence="11" id="KW-1185">Reference proteome</keyword>
<dbReference type="PROSITE" id="PS00032">
    <property type="entry name" value="ANTENNAPEDIA"/>
    <property type="match status" value="1"/>
</dbReference>
<organism evidence="10 11">
    <name type="scientific">Tegillarca granosa</name>
    <name type="common">Malaysian cockle</name>
    <name type="synonym">Anadara granosa</name>
    <dbReference type="NCBI Taxonomy" id="220873"/>
    <lineage>
        <taxon>Eukaryota</taxon>
        <taxon>Metazoa</taxon>
        <taxon>Spiralia</taxon>
        <taxon>Lophotrochozoa</taxon>
        <taxon>Mollusca</taxon>
        <taxon>Bivalvia</taxon>
        <taxon>Autobranchia</taxon>
        <taxon>Pteriomorphia</taxon>
        <taxon>Arcoida</taxon>
        <taxon>Arcoidea</taxon>
        <taxon>Arcidae</taxon>
        <taxon>Tegillarca</taxon>
    </lineage>
</organism>
<evidence type="ECO:0000256" key="8">
    <source>
        <dbReference type="SAM" id="MobiDB-lite"/>
    </source>
</evidence>
<evidence type="ECO:0000256" key="7">
    <source>
        <dbReference type="RuleBase" id="RU000682"/>
    </source>
</evidence>
<evidence type="ECO:0000313" key="10">
    <source>
        <dbReference type="EMBL" id="KAJ8307381.1"/>
    </source>
</evidence>
<name>A0ABQ9ESL8_TEGGR</name>
<feature type="DNA-binding region" description="Homeobox" evidence="6">
    <location>
        <begin position="187"/>
        <end position="246"/>
    </location>
</feature>
<keyword evidence="2" id="KW-0217">Developmental protein</keyword>
<feature type="compositionally biased region" description="Polar residues" evidence="8">
    <location>
        <begin position="290"/>
        <end position="300"/>
    </location>
</feature>
<dbReference type="CDD" id="cd00086">
    <property type="entry name" value="homeodomain"/>
    <property type="match status" value="1"/>
</dbReference>
<dbReference type="InterPro" id="IPR001356">
    <property type="entry name" value="HD"/>
</dbReference>
<evidence type="ECO:0000256" key="2">
    <source>
        <dbReference type="ARBA" id="ARBA00022473"/>
    </source>
</evidence>
<feature type="compositionally biased region" description="Polar residues" evidence="8">
    <location>
        <begin position="316"/>
        <end position="327"/>
    </location>
</feature>
<keyword evidence="4 6" id="KW-0371">Homeobox</keyword>
<dbReference type="Pfam" id="PF00046">
    <property type="entry name" value="Homeodomain"/>
    <property type="match status" value="1"/>
</dbReference>
<dbReference type="SMART" id="SM00389">
    <property type="entry name" value="HOX"/>
    <property type="match status" value="1"/>
</dbReference>
<dbReference type="Gene3D" id="1.10.10.60">
    <property type="entry name" value="Homeodomain-like"/>
    <property type="match status" value="1"/>
</dbReference>
<feature type="compositionally biased region" description="Low complexity" evidence="8">
    <location>
        <begin position="162"/>
        <end position="182"/>
    </location>
</feature>
<feature type="compositionally biased region" description="Polar residues" evidence="8">
    <location>
        <begin position="79"/>
        <end position="104"/>
    </location>
</feature>
<feature type="compositionally biased region" description="Low complexity" evidence="8">
    <location>
        <begin position="262"/>
        <end position="271"/>
    </location>
</feature>
<feature type="region of interest" description="Disordered" evidence="8">
    <location>
        <begin position="54"/>
        <end position="192"/>
    </location>
</feature>
<evidence type="ECO:0000313" key="11">
    <source>
        <dbReference type="Proteomes" id="UP001217089"/>
    </source>
</evidence>
<evidence type="ECO:0000256" key="4">
    <source>
        <dbReference type="ARBA" id="ARBA00023155"/>
    </source>
</evidence>
<dbReference type="InterPro" id="IPR017970">
    <property type="entry name" value="Homeobox_CS"/>
</dbReference>
<feature type="domain" description="Homeobox" evidence="9">
    <location>
        <begin position="185"/>
        <end position="245"/>
    </location>
</feature>
<evidence type="ECO:0000256" key="5">
    <source>
        <dbReference type="ARBA" id="ARBA00023242"/>
    </source>
</evidence>
<dbReference type="Proteomes" id="UP001217089">
    <property type="component" value="Unassembled WGS sequence"/>
</dbReference>
<evidence type="ECO:0000259" key="9">
    <source>
        <dbReference type="PROSITE" id="PS50071"/>
    </source>
</evidence>
<keyword evidence="3 6" id="KW-0238">DNA-binding</keyword>
<dbReference type="PANTHER" id="PTHR45664">
    <property type="entry name" value="PROTEIN ZERKNUELLT 1-RELATED"/>
    <property type="match status" value="1"/>
</dbReference>
<proteinExistence type="predicted"/>
<reference evidence="10 11" key="1">
    <citation type="submission" date="2022-12" db="EMBL/GenBank/DDBJ databases">
        <title>Chromosome-level genome of Tegillarca granosa.</title>
        <authorList>
            <person name="Kim J."/>
        </authorList>
    </citation>
    <scope>NUCLEOTIDE SEQUENCE [LARGE SCALE GENOMIC DNA]</scope>
    <source>
        <strain evidence="10">Teg-2019</strain>
        <tissue evidence="10">Adductor muscle</tissue>
    </source>
</reference>
<dbReference type="EMBL" id="JARBDR010000793">
    <property type="protein sequence ID" value="KAJ8307381.1"/>
    <property type="molecule type" value="Genomic_DNA"/>
</dbReference>
<dbReference type="InterPro" id="IPR001827">
    <property type="entry name" value="Homeobox_Antennapedia_CS"/>
</dbReference>
<sequence length="439" mass="48956">MKSGHMTHTTVDHSNDLIYHNMSMRRENEINIGTRGMNKSAYYNHPVQYQTYFPNENGFPPYDSYGQSNPSPTGGDYYTHSSCAMQNSHHPSSSNNTEYNQVPSQFHGADSYANPCLSQQQGLNCSPGLPGPPGSTGSAGNVPQSKGEIYPWMKESRQNSKQRQQQQQQQHQQTTTQQQPQQLSEPAKRARTAYTSAQLVELEKEFHFNRYLCRPRRIEMAALLNLSERQIKIWFQNRRMKFKKEQRHKSSDKCSKQDGNLSGSESDSQGSLSGGPDGLGSDCGGKLSPDSLTSTQRSPQIPSPNDHGSMRGHYATESNPYNYQRSPHSPCMKPSMSPVSQNTNLSMNNNMGMHPQLGNPQNSYLQISQTGSGNGYPNSQHYMNTTNIYQDVPTLEDGDPGGQMIPGPMYPSTMPCAVSSVNCYPQVSSYDYVPKLTHL</sequence>
<evidence type="ECO:0000256" key="1">
    <source>
        <dbReference type="ARBA" id="ARBA00004123"/>
    </source>
</evidence>
<evidence type="ECO:0000256" key="3">
    <source>
        <dbReference type="ARBA" id="ARBA00023125"/>
    </source>
</evidence>
<dbReference type="InterPro" id="IPR009057">
    <property type="entry name" value="Homeodomain-like_sf"/>
</dbReference>